<keyword evidence="6 10" id="KW-0808">Transferase</keyword>
<dbReference type="RefSeq" id="WP_380078237.1">
    <property type="nucleotide sequence ID" value="NZ_JBHSGO010000130.1"/>
</dbReference>
<dbReference type="InterPro" id="IPR029028">
    <property type="entry name" value="Alpha/beta_knot_MTases"/>
</dbReference>
<keyword evidence="5 10" id="KW-0489">Methyltransferase</keyword>
<evidence type="ECO:0000256" key="8">
    <source>
        <dbReference type="ARBA" id="ARBA00025699"/>
    </source>
</evidence>
<evidence type="ECO:0000256" key="4">
    <source>
        <dbReference type="ARBA" id="ARBA00022552"/>
    </source>
</evidence>
<dbReference type="InterPro" id="IPR006700">
    <property type="entry name" value="RsmE"/>
</dbReference>
<dbReference type="GO" id="GO:0008168">
    <property type="term" value="F:methyltransferase activity"/>
    <property type="evidence" value="ECO:0007669"/>
    <property type="project" value="UniProtKB-KW"/>
</dbReference>
<dbReference type="Pfam" id="PF04452">
    <property type="entry name" value="Methyltrans_RNA"/>
    <property type="match status" value="1"/>
</dbReference>
<evidence type="ECO:0000313" key="13">
    <source>
        <dbReference type="EMBL" id="MFC4665792.1"/>
    </source>
</evidence>
<dbReference type="NCBIfam" id="TIGR00046">
    <property type="entry name" value="RsmE family RNA methyltransferase"/>
    <property type="match status" value="1"/>
</dbReference>
<keyword evidence="3 10" id="KW-0963">Cytoplasm</keyword>
<dbReference type="InterPro" id="IPR015947">
    <property type="entry name" value="PUA-like_sf"/>
</dbReference>
<evidence type="ECO:0000313" key="14">
    <source>
        <dbReference type="Proteomes" id="UP001596020"/>
    </source>
</evidence>
<dbReference type="CDD" id="cd18084">
    <property type="entry name" value="RsmE-like"/>
    <property type="match status" value="1"/>
</dbReference>
<evidence type="ECO:0000256" key="5">
    <source>
        <dbReference type="ARBA" id="ARBA00022603"/>
    </source>
</evidence>
<keyword evidence="7 10" id="KW-0949">S-adenosyl-L-methionine</keyword>
<evidence type="ECO:0000256" key="7">
    <source>
        <dbReference type="ARBA" id="ARBA00022691"/>
    </source>
</evidence>
<comment type="catalytic activity">
    <reaction evidence="9 10">
        <text>uridine(1498) in 16S rRNA + S-adenosyl-L-methionine = N(3)-methyluridine(1498) in 16S rRNA + S-adenosyl-L-homocysteine + H(+)</text>
        <dbReference type="Rhea" id="RHEA:42920"/>
        <dbReference type="Rhea" id="RHEA-COMP:10283"/>
        <dbReference type="Rhea" id="RHEA-COMP:10284"/>
        <dbReference type="ChEBI" id="CHEBI:15378"/>
        <dbReference type="ChEBI" id="CHEBI:57856"/>
        <dbReference type="ChEBI" id="CHEBI:59789"/>
        <dbReference type="ChEBI" id="CHEBI:65315"/>
        <dbReference type="ChEBI" id="CHEBI:74502"/>
        <dbReference type="EC" id="2.1.1.193"/>
    </reaction>
</comment>
<dbReference type="EMBL" id="JBHSGO010000130">
    <property type="protein sequence ID" value="MFC4665792.1"/>
    <property type="molecule type" value="Genomic_DNA"/>
</dbReference>
<dbReference type="InterPro" id="IPR046886">
    <property type="entry name" value="RsmE_MTase_dom"/>
</dbReference>
<dbReference type="PIRSF" id="PIRSF015601">
    <property type="entry name" value="MTase_slr0722"/>
    <property type="match status" value="1"/>
</dbReference>
<evidence type="ECO:0000256" key="1">
    <source>
        <dbReference type="ARBA" id="ARBA00004496"/>
    </source>
</evidence>
<protein>
    <recommendedName>
        <fullName evidence="10">Ribosomal RNA small subunit methyltransferase E</fullName>
        <ecNumber evidence="10">2.1.1.193</ecNumber>
    </recommendedName>
</protein>
<dbReference type="PANTHER" id="PTHR30027:SF3">
    <property type="entry name" value="16S RRNA (URACIL(1498)-N(3))-METHYLTRANSFERASE"/>
    <property type="match status" value="1"/>
</dbReference>
<feature type="domain" description="Ribosomal RNA small subunit methyltransferase E PUA-like" evidence="12">
    <location>
        <begin position="18"/>
        <end position="63"/>
    </location>
</feature>
<evidence type="ECO:0000256" key="10">
    <source>
        <dbReference type="PIRNR" id="PIRNR015601"/>
    </source>
</evidence>
<dbReference type="InterPro" id="IPR029026">
    <property type="entry name" value="tRNA_m1G_MTases_N"/>
</dbReference>
<dbReference type="SUPFAM" id="SSF75217">
    <property type="entry name" value="alpha/beta knot"/>
    <property type="match status" value="1"/>
</dbReference>
<evidence type="ECO:0000256" key="6">
    <source>
        <dbReference type="ARBA" id="ARBA00022679"/>
    </source>
</evidence>
<dbReference type="EC" id="2.1.1.193" evidence="10"/>
<evidence type="ECO:0000256" key="2">
    <source>
        <dbReference type="ARBA" id="ARBA00005528"/>
    </source>
</evidence>
<dbReference type="PANTHER" id="PTHR30027">
    <property type="entry name" value="RIBOSOMAL RNA SMALL SUBUNIT METHYLTRANSFERASE E"/>
    <property type="match status" value="1"/>
</dbReference>
<proteinExistence type="inferred from homology"/>
<dbReference type="Pfam" id="PF20260">
    <property type="entry name" value="PUA_4"/>
    <property type="match status" value="1"/>
</dbReference>
<evidence type="ECO:0000256" key="9">
    <source>
        <dbReference type="ARBA" id="ARBA00047944"/>
    </source>
</evidence>
<comment type="subcellular location">
    <subcellularLocation>
        <location evidence="1 10">Cytoplasm</location>
    </subcellularLocation>
</comment>
<dbReference type="NCBIfam" id="NF008702">
    <property type="entry name" value="PRK11713.6-1"/>
    <property type="match status" value="1"/>
</dbReference>
<reference evidence="14" key="1">
    <citation type="journal article" date="2019" name="Int. J. Syst. Evol. Microbiol.">
        <title>The Global Catalogue of Microorganisms (GCM) 10K type strain sequencing project: providing services to taxonomists for standard genome sequencing and annotation.</title>
        <authorList>
            <consortium name="The Broad Institute Genomics Platform"/>
            <consortium name="The Broad Institute Genome Sequencing Center for Infectious Disease"/>
            <person name="Wu L."/>
            <person name="Ma J."/>
        </authorList>
    </citation>
    <scope>NUCLEOTIDE SEQUENCE [LARGE SCALE GENOMIC DNA]</scope>
    <source>
        <strain evidence="14">CGMCC 4.7357</strain>
    </source>
</reference>
<gene>
    <name evidence="13" type="ORF">ACFO3G_04100</name>
</gene>
<keyword evidence="4 10" id="KW-0698">rRNA processing</keyword>
<organism evidence="13 14">
    <name type="scientific">Falsiporphyromonas endometrii</name>
    <dbReference type="NCBI Taxonomy" id="1387297"/>
    <lineage>
        <taxon>Bacteria</taxon>
        <taxon>Pseudomonadati</taxon>
        <taxon>Bacteroidota</taxon>
        <taxon>Bacteroidia</taxon>
        <taxon>Bacteroidales</taxon>
        <taxon>Porphyromonadaceae</taxon>
        <taxon>Falsiporphyromonas</taxon>
    </lineage>
</organism>
<dbReference type="Gene3D" id="3.40.1280.10">
    <property type="match status" value="1"/>
</dbReference>
<keyword evidence="14" id="KW-1185">Reference proteome</keyword>
<evidence type="ECO:0000256" key="3">
    <source>
        <dbReference type="ARBA" id="ARBA00022490"/>
    </source>
</evidence>
<sequence>MTELPLFFAPDIASELELPETEAQHCTRVLRMNIGDRIEVTDGKGNLYECEIIGVTKRSCMINILSSSFIPSFWKGNITIAVGATKHIDRMEWMVEKLVEIGVDRISIIKSDQCERKSTRLDRLERIAVSAMKQSLKTVMPKVETDIPFKDFVASLKDTTSVKMIAHCSDDPTLPKKVTPYELYEGQEDAVILIGPEGDFTKEEVEFAMANGFRTITLGEARLRTETAAVSALQWLQIGQKIKLSEENRQK</sequence>
<comment type="function">
    <text evidence="8 10">Specifically methylates the N3 position of the uracil ring of uridine 1498 (m3U1498) in 16S rRNA. Acts on the fully assembled 30S ribosomal subunit.</text>
</comment>
<evidence type="ECO:0000259" key="11">
    <source>
        <dbReference type="Pfam" id="PF04452"/>
    </source>
</evidence>
<dbReference type="SUPFAM" id="SSF88697">
    <property type="entry name" value="PUA domain-like"/>
    <property type="match status" value="1"/>
</dbReference>
<comment type="caution">
    <text evidence="13">The sequence shown here is derived from an EMBL/GenBank/DDBJ whole genome shotgun (WGS) entry which is preliminary data.</text>
</comment>
<dbReference type="InterPro" id="IPR046887">
    <property type="entry name" value="RsmE_PUA-like"/>
</dbReference>
<dbReference type="Proteomes" id="UP001596020">
    <property type="component" value="Unassembled WGS sequence"/>
</dbReference>
<name>A0ABV9K725_9PORP</name>
<dbReference type="GO" id="GO:0032259">
    <property type="term" value="P:methylation"/>
    <property type="evidence" value="ECO:0007669"/>
    <property type="project" value="UniProtKB-KW"/>
</dbReference>
<evidence type="ECO:0000259" key="12">
    <source>
        <dbReference type="Pfam" id="PF20260"/>
    </source>
</evidence>
<accession>A0ABV9K725</accession>
<dbReference type="Gene3D" id="2.40.240.20">
    <property type="entry name" value="Hypothetical PUA domain-like, domain 1"/>
    <property type="match status" value="1"/>
</dbReference>
<feature type="domain" description="Ribosomal RNA small subunit methyltransferase E methyltransferase" evidence="11">
    <location>
        <begin position="77"/>
        <end position="237"/>
    </location>
</feature>
<comment type="similarity">
    <text evidence="2 10">Belongs to the RNA methyltransferase RsmE family.</text>
</comment>